<keyword evidence="7" id="KW-1185">Reference proteome</keyword>
<dbReference type="InterPro" id="IPR007237">
    <property type="entry name" value="CD20-like"/>
</dbReference>
<evidence type="ECO:0000313" key="7">
    <source>
        <dbReference type="Proteomes" id="UP000504632"/>
    </source>
</evidence>
<protein>
    <submittedName>
        <fullName evidence="8 9">Uncharacterized protein LOC115809374</fullName>
    </submittedName>
</protein>
<dbReference type="RefSeq" id="XP_030626842.1">
    <property type="nucleotide sequence ID" value="XM_030770982.1"/>
</dbReference>
<dbReference type="OrthoDB" id="8777022at2759"/>
<evidence type="ECO:0000313" key="9">
    <source>
        <dbReference type="RefSeq" id="XP_030626844.1"/>
    </source>
</evidence>
<evidence type="ECO:0000256" key="1">
    <source>
        <dbReference type="ARBA" id="ARBA00004141"/>
    </source>
</evidence>
<dbReference type="Proteomes" id="UP000504632">
    <property type="component" value="Chromosome 4"/>
</dbReference>
<reference evidence="8 9" key="1">
    <citation type="submission" date="2025-04" db="UniProtKB">
        <authorList>
            <consortium name="RefSeq"/>
        </authorList>
    </citation>
    <scope>IDENTIFICATION</scope>
</reference>
<evidence type="ECO:0000256" key="2">
    <source>
        <dbReference type="ARBA" id="ARBA00022692"/>
    </source>
</evidence>
<organism evidence="7 9">
    <name type="scientific">Chanos chanos</name>
    <name type="common">Milkfish</name>
    <name type="synonym">Mugil chanos</name>
    <dbReference type="NCBI Taxonomy" id="29144"/>
    <lineage>
        <taxon>Eukaryota</taxon>
        <taxon>Metazoa</taxon>
        <taxon>Chordata</taxon>
        <taxon>Craniata</taxon>
        <taxon>Vertebrata</taxon>
        <taxon>Euteleostomi</taxon>
        <taxon>Actinopterygii</taxon>
        <taxon>Neopterygii</taxon>
        <taxon>Teleostei</taxon>
        <taxon>Ostariophysi</taxon>
        <taxon>Gonorynchiformes</taxon>
        <taxon>Chanidae</taxon>
        <taxon>Chanos</taxon>
    </lineage>
</organism>
<accession>A0A6J2V3K1</accession>
<dbReference type="RefSeq" id="XP_030626844.1">
    <property type="nucleotide sequence ID" value="XM_030770984.1"/>
</dbReference>
<keyword evidence="4 6" id="KW-0472">Membrane</keyword>
<comment type="subcellular location">
    <subcellularLocation>
        <location evidence="1">Membrane</location>
        <topology evidence="1">Multi-pass membrane protein</topology>
    </subcellularLocation>
</comment>
<evidence type="ECO:0000256" key="5">
    <source>
        <dbReference type="SAM" id="MobiDB-lite"/>
    </source>
</evidence>
<feature type="transmembrane region" description="Helical" evidence="6">
    <location>
        <begin position="39"/>
        <end position="59"/>
    </location>
</feature>
<dbReference type="Pfam" id="PF04103">
    <property type="entry name" value="CD20"/>
    <property type="match status" value="1"/>
</dbReference>
<dbReference type="GO" id="GO:0016020">
    <property type="term" value="C:membrane"/>
    <property type="evidence" value="ECO:0007669"/>
    <property type="project" value="UniProtKB-SubCell"/>
</dbReference>
<feature type="transmembrane region" description="Helical" evidence="6">
    <location>
        <begin position="156"/>
        <end position="184"/>
    </location>
</feature>
<evidence type="ECO:0000256" key="3">
    <source>
        <dbReference type="ARBA" id="ARBA00022989"/>
    </source>
</evidence>
<evidence type="ECO:0000256" key="4">
    <source>
        <dbReference type="ARBA" id="ARBA00023136"/>
    </source>
</evidence>
<keyword evidence="2 6" id="KW-0812">Transmembrane</keyword>
<gene>
    <name evidence="8 9" type="primary">LOC115809374</name>
</gene>
<keyword evidence="3 6" id="KW-1133">Transmembrane helix</keyword>
<name>A0A6J2V3K1_CHACN</name>
<sequence length="214" mass="23497">MTMSMDEVTDISPVEGDAEPRTEVMGGTKPLHRFLRGEVKYVGIALVILGSSMFIFGIPLKRDWMESSADFYSSFWMGILFGTCGILYILSERNPTKKIVAASMAVGIIAIVGVLFACVQFVRAMLLYAPEHHSAMDEMIDLNYSHPYSPWIDYHYYQLCALEGVFLSHSLAGGVILIVMTGFARTALKSSKAQAVVIMQNLPSAESALVSPAK</sequence>
<feature type="transmembrane region" description="Helical" evidence="6">
    <location>
        <begin position="71"/>
        <end position="90"/>
    </location>
</feature>
<evidence type="ECO:0000313" key="8">
    <source>
        <dbReference type="RefSeq" id="XP_030626842.1"/>
    </source>
</evidence>
<evidence type="ECO:0000256" key="6">
    <source>
        <dbReference type="SAM" id="Phobius"/>
    </source>
</evidence>
<dbReference type="GeneID" id="115809374"/>
<feature type="region of interest" description="Disordered" evidence="5">
    <location>
        <begin position="1"/>
        <end position="25"/>
    </location>
</feature>
<dbReference type="AlphaFoldDB" id="A0A6J2V3K1"/>
<feature type="transmembrane region" description="Helical" evidence="6">
    <location>
        <begin position="99"/>
        <end position="122"/>
    </location>
</feature>
<proteinExistence type="predicted"/>